<reference evidence="5 6" key="1">
    <citation type="submission" date="2016-11" db="EMBL/GenBank/DDBJ databases">
        <authorList>
            <person name="Jaros S."/>
            <person name="Januszkiewicz K."/>
            <person name="Wedrychowicz H."/>
        </authorList>
    </citation>
    <scope>NUCLEOTIDE SEQUENCE [LARGE SCALE GENOMIC DNA]</scope>
    <source>
        <strain evidence="5 6">DSM 45627</strain>
    </source>
</reference>
<name>A0A1M5GPQ9_9ACTN</name>
<feature type="compositionally biased region" description="Acidic residues" evidence="3">
    <location>
        <begin position="105"/>
        <end position="114"/>
    </location>
</feature>
<evidence type="ECO:0000256" key="4">
    <source>
        <dbReference type="SAM" id="Phobius"/>
    </source>
</evidence>
<dbReference type="STRING" id="1206085.SAMN05443575_1249"/>
<evidence type="ECO:0008006" key="7">
    <source>
        <dbReference type="Google" id="ProtNLM"/>
    </source>
</evidence>
<evidence type="ECO:0000313" key="5">
    <source>
        <dbReference type="EMBL" id="SHG05735.1"/>
    </source>
</evidence>
<evidence type="ECO:0000313" key="6">
    <source>
        <dbReference type="Proteomes" id="UP000186132"/>
    </source>
</evidence>
<dbReference type="PANTHER" id="PTHR37042:SF4">
    <property type="entry name" value="OUTER MEMBRANE PROTEIN RV1973"/>
    <property type="match status" value="1"/>
</dbReference>
<feature type="transmembrane region" description="Helical" evidence="4">
    <location>
        <begin position="137"/>
        <end position="159"/>
    </location>
</feature>
<evidence type="ECO:0000256" key="3">
    <source>
        <dbReference type="SAM" id="MobiDB-lite"/>
    </source>
</evidence>
<feature type="compositionally biased region" description="Low complexity" evidence="3">
    <location>
        <begin position="20"/>
        <end position="34"/>
    </location>
</feature>
<keyword evidence="6" id="KW-1185">Reference proteome</keyword>
<gene>
    <name evidence="5" type="ORF">SAMN05443575_1249</name>
</gene>
<keyword evidence="4" id="KW-1133">Transmembrane helix</keyword>
<dbReference type="AlphaFoldDB" id="A0A1M5GPQ9"/>
<feature type="region of interest" description="Disordered" evidence="3">
    <location>
        <begin position="1"/>
        <end position="125"/>
    </location>
</feature>
<dbReference type="PANTHER" id="PTHR37042">
    <property type="entry name" value="OUTER MEMBRANE PROTEIN RV1973"/>
    <property type="match status" value="1"/>
</dbReference>
<evidence type="ECO:0000256" key="2">
    <source>
        <dbReference type="ARBA" id="ARBA00023136"/>
    </source>
</evidence>
<dbReference type="GO" id="GO:0016020">
    <property type="term" value="C:membrane"/>
    <property type="evidence" value="ECO:0007669"/>
    <property type="project" value="UniProtKB-SubCell"/>
</dbReference>
<keyword evidence="4" id="KW-0812">Transmembrane</keyword>
<proteinExistence type="predicted"/>
<evidence type="ECO:0000256" key="1">
    <source>
        <dbReference type="ARBA" id="ARBA00004370"/>
    </source>
</evidence>
<organism evidence="5 6">
    <name type="scientific">Jatrophihabitans endophyticus</name>
    <dbReference type="NCBI Taxonomy" id="1206085"/>
    <lineage>
        <taxon>Bacteria</taxon>
        <taxon>Bacillati</taxon>
        <taxon>Actinomycetota</taxon>
        <taxon>Actinomycetes</taxon>
        <taxon>Jatrophihabitantales</taxon>
        <taxon>Jatrophihabitantaceae</taxon>
        <taxon>Jatrophihabitans</taxon>
    </lineage>
</organism>
<dbReference type="OrthoDB" id="5188486at2"/>
<sequence>MSDETDETGETNETDETGETNETNETNETPKTPDAAPPRPRSAASRARRIGGAATGVGRGDASRPTPGRARPATEPDADAPADTDTAGTGGPVRLRKGASAAATSDEDADEDEAAATGGSSAAKPGRRTVTVALPGWVSWVPAIAFAAAAIVFLALFAADQLGGDDDTTSAAQRDTVLAAAKTCVARLNTYKYNALDAAEKAGTQCTTGRLTTDYRKTLNTIIRKNAPKLKATQVTVISRAGIESVSGNGKQWTVLLYGQLNITTANQPKGRIDPFAQLARMQQVDGKWVISKVDTVSSVAS</sequence>
<protein>
    <recommendedName>
        <fullName evidence="7">Mce-associated membrane protein</fullName>
    </recommendedName>
</protein>
<accession>A0A1M5GPQ9</accession>
<keyword evidence="2 4" id="KW-0472">Membrane</keyword>
<dbReference type="EMBL" id="FQVU01000002">
    <property type="protein sequence ID" value="SHG05735.1"/>
    <property type="molecule type" value="Genomic_DNA"/>
</dbReference>
<dbReference type="RefSeq" id="WP_073387703.1">
    <property type="nucleotide sequence ID" value="NZ_FQVU01000002.1"/>
</dbReference>
<feature type="compositionally biased region" description="Acidic residues" evidence="3">
    <location>
        <begin position="1"/>
        <end position="19"/>
    </location>
</feature>
<comment type="subcellular location">
    <subcellularLocation>
        <location evidence="1">Membrane</location>
    </subcellularLocation>
</comment>
<dbReference type="Proteomes" id="UP000186132">
    <property type="component" value="Unassembled WGS sequence"/>
</dbReference>